<evidence type="ECO:0000313" key="3">
    <source>
        <dbReference type="Proteomes" id="UP000231648"/>
    </source>
</evidence>
<sequence>MKIHKFIILTVSLLVLLSAFYHVSHAEQQLLLNYPEMGGVSITKETTLPSLIKYIYMFALGIVGVVALLSMLIGAAKYVLSAGNASKAADAKDQIYSAILGIILLLASVMILRTINPDLVNIGFTLPTITGTGTTNNYCQCVLTQRFIVAAPDQSNPTTSCQQEVNNNCPTGAASCSLSNTYQNQYNNEWMCDWVATWSARFGPLACTDCRVSTHPCSSYFNNSLHIPCTSAGTTCSATCL</sequence>
<dbReference type="Proteomes" id="UP000231648">
    <property type="component" value="Unassembled WGS sequence"/>
</dbReference>
<feature type="transmembrane region" description="Helical" evidence="1">
    <location>
        <begin position="95"/>
        <end position="115"/>
    </location>
</feature>
<keyword evidence="1" id="KW-0812">Transmembrane</keyword>
<dbReference type="AlphaFoldDB" id="A0A2M8KCL5"/>
<dbReference type="EMBL" id="PFDX01000010">
    <property type="protein sequence ID" value="PJE57633.1"/>
    <property type="molecule type" value="Genomic_DNA"/>
</dbReference>
<protein>
    <submittedName>
        <fullName evidence="2">Uncharacterized protein</fullName>
    </submittedName>
</protein>
<evidence type="ECO:0000313" key="2">
    <source>
        <dbReference type="EMBL" id="PJE57633.1"/>
    </source>
</evidence>
<keyword evidence="1" id="KW-1133">Transmembrane helix</keyword>
<dbReference type="InterPro" id="IPR043993">
    <property type="entry name" value="T4SS_pilin"/>
</dbReference>
<accession>A0A2M8KCL5</accession>
<name>A0A2M8KCL5_9BACT</name>
<comment type="caution">
    <text evidence="2">The sequence shown here is derived from an EMBL/GenBank/DDBJ whole genome shotgun (WGS) entry which is preliminary data.</text>
</comment>
<proteinExistence type="predicted"/>
<reference evidence="3" key="1">
    <citation type="submission" date="2017-09" db="EMBL/GenBank/DDBJ databases">
        <title>Depth-based differentiation of microbial function through sediment-hosted aquifers and enrichment of novel symbionts in the deep terrestrial subsurface.</title>
        <authorList>
            <person name="Probst A.J."/>
            <person name="Ladd B."/>
            <person name="Jarett J.K."/>
            <person name="Geller-Mcgrath D.E."/>
            <person name="Sieber C.M.K."/>
            <person name="Emerson J.B."/>
            <person name="Anantharaman K."/>
            <person name="Thomas B.C."/>
            <person name="Malmstrom R."/>
            <person name="Stieglmeier M."/>
            <person name="Klingl A."/>
            <person name="Woyke T."/>
            <person name="Ryan C.M."/>
            <person name="Banfield J.F."/>
        </authorList>
    </citation>
    <scope>NUCLEOTIDE SEQUENCE [LARGE SCALE GENOMIC DNA]</scope>
</reference>
<keyword evidence="1" id="KW-0472">Membrane</keyword>
<organism evidence="2 3">
    <name type="scientific">Candidatus Portnoybacteria bacterium CG10_big_fil_rev_8_21_14_0_10_38_18</name>
    <dbReference type="NCBI Taxonomy" id="1974813"/>
    <lineage>
        <taxon>Bacteria</taxon>
        <taxon>Candidatus Portnoyibacteriota</taxon>
    </lineage>
</organism>
<feature type="transmembrane region" description="Helical" evidence="1">
    <location>
        <begin position="54"/>
        <end position="74"/>
    </location>
</feature>
<evidence type="ECO:0000256" key="1">
    <source>
        <dbReference type="SAM" id="Phobius"/>
    </source>
</evidence>
<gene>
    <name evidence="2" type="ORF">COU82_00810</name>
</gene>
<dbReference type="Pfam" id="PF18895">
    <property type="entry name" value="T4SS_pilin"/>
    <property type="match status" value="1"/>
</dbReference>